<reference evidence="1 2" key="1">
    <citation type="submission" date="2018-06" db="EMBL/GenBank/DDBJ databases">
        <authorList>
            <consortium name="Pathogen Informatics"/>
            <person name="Doyle S."/>
        </authorList>
    </citation>
    <scope>NUCLEOTIDE SEQUENCE [LARGE SCALE GENOMIC DNA]</scope>
    <source>
        <strain evidence="1 2">NCTC10994</strain>
    </source>
</reference>
<dbReference type="AlphaFoldDB" id="A0A2X4TR28"/>
<accession>A0A2X4TR28</accession>
<gene>
    <name evidence="1" type="ORF">NCTC10994_01274</name>
</gene>
<dbReference type="EMBL" id="LS483468">
    <property type="protein sequence ID" value="SQI29846.1"/>
    <property type="molecule type" value="Genomic_DNA"/>
</dbReference>
<dbReference type="KEGG" id="rcr:NCTC10994_01274"/>
<organism evidence="1 2">
    <name type="scientific">Rhodococcus coprophilus</name>
    <dbReference type="NCBI Taxonomy" id="38310"/>
    <lineage>
        <taxon>Bacteria</taxon>
        <taxon>Bacillati</taxon>
        <taxon>Actinomycetota</taxon>
        <taxon>Actinomycetes</taxon>
        <taxon>Mycobacteriales</taxon>
        <taxon>Nocardiaceae</taxon>
        <taxon>Rhodococcus</taxon>
    </lineage>
</organism>
<dbReference type="STRING" id="1219011.GCA_001895045_02122"/>
<name>A0A2X4TR28_9NOCA</name>
<keyword evidence="2" id="KW-1185">Reference proteome</keyword>
<dbReference type="RefSeq" id="WP_072700138.1">
    <property type="nucleotide sequence ID" value="NZ_JAFBBL010000001.1"/>
</dbReference>
<dbReference type="Proteomes" id="UP000249091">
    <property type="component" value="Chromosome 1"/>
</dbReference>
<proteinExistence type="predicted"/>
<sequence length="86" mass="9175">MAHDRLLFIGHPDAGEVAQWSALRDLAPQRGLVPTRKFEPGEVVWAVAAGGVLDNATSGTPARMVDALRAADIPCTTALDAIRHVY</sequence>
<evidence type="ECO:0000313" key="2">
    <source>
        <dbReference type="Proteomes" id="UP000249091"/>
    </source>
</evidence>
<protein>
    <submittedName>
        <fullName evidence="1">Uncharacterized protein</fullName>
    </submittedName>
</protein>
<evidence type="ECO:0000313" key="1">
    <source>
        <dbReference type="EMBL" id="SQI29846.1"/>
    </source>
</evidence>